<dbReference type="PANTHER" id="PTHR12968:SF2">
    <property type="entry name" value="B9 DOMAIN-CONTAINING PROTEIN 2"/>
    <property type="match status" value="1"/>
</dbReference>
<evidence type="ECO:0000256" key="3">
    <source>
        <dbReference type="ARBA" id="ARBA00022794"/>
    </source>
</evidence>
<reference evidence="11" key="1">
    <citation type="submission" date="2017-02" db="UniProtKB">
        <authorList>
            <consortium name="WormBaseParasite"/>
        </authorList>
    </citation>
    <scope>IDENTIFICATION</scope>
</reference>
<dbReference type="WBParaSite" id="DME_0000135701-mRNA-1">
    <property type="protein sequence ID" value="DME_0000135701-mRNA-1"/>
    <property type="gene ID" value="DME_0000135701"/>
</dbReference>
<evidence type="ECO:0000313" key="8">
    <source>
        <dbReference type="EMBL" id="VDN55744.1"/>
    </source>
</evidence>
<sequence>MAAEIHIIGSVDCATGFPSNRLFCKWNLEIGYDFIKLNSIIEGRSEGQTQVDLSEVDDIACFSHPIDVHLATKTVQGWPSIKLEVWHFDEFGRQQIYGYGFVYVPVASGEHKLDCYIWRPKGDTREEMMLYFLGGGMQLATASLSSHFTQTVKLRTVAMGTVKLLLSVITRHFDRFGIIS</sequence>
<dbReference type="Proteomes" id="UP000274756">
    <property type="component" value="Unassembled WGS sequence"/>
</dbReference>
<gene>
    <name evidence="8" type="ORF">DME_LOCUS5717</name>
</gene>
<organism evidence="9 11">
    <name type="scientific">Dracunculus medinensis</name>
    <name type="common">Guinea worm</name>
    <dbReference type="NCBI Taxonomy" id="318479"/>
    <lineage>
        <taxon>Eukaryota</taxon>
        <taxon>Metazoa</taxon>
        <taxon>Ecdysozoa</taxon>
        <taxon>Nematoda</taxon>
        <taxon>Chromadorea</taxon>
        <taxon>Rhabditida</taxon>
        <taxon>Spirurina</taxon>
        <taxon>Dracunculoidea</taxon>
        <taxon>Dracunculidae</taxon>
        <taxon>Dracunculus</taxon>
    </lineage>
</organism>
<evidence type="ECO:0000256" key="5">
    <source>
        <dbReference type="ARBA" id="ARBA00023273"/>
    </source>
</evidence>
<evidence type="ECO:0000313" key="9">
    <source>
        <dbReference type="Proteomes" id="UP000038040"/>
    </source>
</evidence>
<dbReference type="InterPro" id="IPR010796">
    <property type="entry name" value="C2_B9-type_dom"/>
</dbReference>
<evidence type="ECO:0000256" key="2">
    <source>
        <dbReference type="ARBA" id="ARBA00022490"/>
    </source>
</evidence>
<keyword evidence="3" id="KW-0970">Cilium biogenesis/degradation</keyword>
<dbReference type="GO" id="GO:0036038">
    <property type="term" value="C:MKS complex"/>
    <property type="evidence" value="ECO:0007669"/>
    <property type="project" value="TreeGrafter"/>
</dbReference>
<name>A0A0N4U3P7_DRAME</name>
<protein>
    <recommendedName>
        <fullName evidence="7">B9 domain-containing protein 2</fullName>
    </recommendedName>
</protein>
<evidence type="ECO:0000313" key="11">
    <source>
        <dbReference type="WBParaSite" id="DME_0000135701-mRNA-1"/>
    </source>
</evidence>
<keyword evidence="4" id="KW-0206">Cytoskeleton</keyword>
<keyword evidence="2" id="KW-0963">Cytoplasm</keyword>
<dbReference type="Pfam" id="PF07162">
    <property type="entry name" value="B9-C2"/>
    <property type="match status" value="1"/>
</dbReference>
<evidence type="ECO:0000256" key="4">
    <source>
        <dbReference type="ARBA" id="ARBA00023212"/>
    </source>
</evidence>
<comment type="similarity">
    <text evidence="6">Belongs to the B9D family.</text>
</comment>
<dbReference type="PROSITE" id="PS51381">
    <property type="entry name" value="C2_B9"/>
    <property type="match status" value="1"/>
</dbReference>
<dbReference type="STRING" id="318479.A0A0N4U3P7"/>
<evidence type="ECO:0000256" key="6">
    <source>
        <dbReference type="ARBA" id="ARBA00038411"/>
    </source>
</evidence>
<keyword evidence="5" id="KW-0966">Cell projection</keyword>
<evidence type="ECO:0000256" key="1">
    <source>
        <dbReference type="ARBA" id="ARBA00004120"/>
    </source>
</evidence>
<dbReference type="Proteomes" id="UP000038040">
    <property type="component" value="Unplaced"/>
</dbReference>
<proteinExistence type="inferred from homology"/>
<comment type="subcellular location">
    <subcellularLocation>
        <location evidence="1">Cytoplasm</location>
        <location evidence="1">Cytoskeleton</location>
        <location evidence="1">Cilium basal body</location>
    </subcellularLocation>
</comment>
<reference evidence="8 10" key="2">
    <citation type="submission" date="2018-11" db="EMBL/GenBank/DDBJ databases">
        <authorList>
            <consortium name="Pathogen Informatics"/>
        </authorList>
    </citation>
    <scope>NUCLEOTIDE SEQUENCE [LARGE SCALE GENOMIC DNA]</scope>
</reference>
<accession>A0A0N4U3P7</accession>
<dbReference type="OrthoDB" id="184109at2759"/>
<evidence type="ECO:0000313" key="10">
    <source>
        <dbReference type="Proteomes" id="UP000274756"/>
    </source>
</evidence>
<dbReference type="AlphaFoldDB" id="A0A0N4U3P7"/>
<dbReference type="EMBL" id="UYYG01001153">
    <property type="protein sequence ID" value="VDN55744.1"/>
    <property type="molecule type" value="Genomic_DNA"/>
</dbReference>
<evidence type="ECO:0000256" key="7">
    <source>
        <dbReference type="ARBA" id="ARBA00039272"/>
    </source>
</evidence>
<keyword evidence="10" id="KW-1185">Reference proteome</keyword>
<dbReference type="PANTHER" id="PTHR12968">
    <property type="entry name" value="B9 DOMAIN-CONTAINING"/>
    <property type="match status" value="1"/>
</dbReference>
<dbReference type="GO" id="GO:0060271">
    <property type="term" value="P:cilium assembly"/>
    <property type="evidence" value="ECO:0007669"/>
    <property type="project" value="TreeGrafter"/>
</dbReference>